<gene>
    <name evidence="2" type="ORF">SAMN05421820_102565</name>
</gene>
<accession>A0A1G9P6N9</accession>
<name>A0A1G9P6N9_9SPHI</name>
<keyword evidence="1" id="KW-1133">Transmembrane helix</keyword>
<sequence>MLQHVQEAGVVMPAVAAGIVNTVMLVVPAVYVPQELVLLVKMYRPPGQPSKAVIRALRNARAPQKKEQGANGLSEVVDIVGSINRTKFYYFYLLSDY</sequence>
<feature type="transmembrane region" description="Helical" evidence="1">
    <location>
        <begin position="12"/>
        <end position="32"/>
    </location>
</feature>
<reference evidence="3" key="1">
    <citation type="submission" date="2016-10" db="EMBL/GenBank/DDBJ databases">
        <authorList>
            <person name="Varghese N."/>
            <person name="Submissions S."/>
        </authorList>
    </citation>
    <scope>NUCLEOTIDE SEQUENCE [LARGE SCALE GENOMIC DNA]</scope>
    <source>
        <strain evidence="3">DSM 19110</strain>
    </source>
</reference>
<dbReference type="Proteomes" id="UP000183200">
    <property type="component" value="Unassembled WGS sequence"/>
</dbReference>
<keyword evidence="1" id="KW-0472">Membrane</keyword>
<evidence type="ECO:0000256" key="1">
    <source>
        <dbReference type="SAM" id="Phobius"/>
    </source>
</evidence>
<proteinExistence type="predicted"/>
<evidence type="ECO:0000313" key="2">
    <source>
        <dbReference type="EMBL" id="SDL94552.1"/>
    </source>
</evidence>
<keyword evidence="3" id="KW-1185">Reference proteome</keyword>
<evidence type="ECO:0000313" key="3">
    <source>
        <dbReference type="Proteomes" id="UP000183200"/>
    </source>
</evidence>
<keyword evidence="1" id="KW-0812">Transmembrane</keyword>
<dbReference type="EMBL" id="FNGY01000002">
    <property type="protein sequence ID" value="SDL94552.1"/>
    <property type="molecule type" value="Genomic_DNA"/>
</dbReference>
<organism evidence="2 3">
    <name type="scientific">Pedobacter steynii</name>
    <dbReference type="NCBI Taxonomy" id="430522"/>
    <lineage>
        <taxon>Bacteria</taxon>
        <taxon>Pseudomonadati</taxon>
        <taxon>Bacteroidota</taxon>
        <taxon>Sphingobacteriia</taxon>
        <taxon>Sphingobacteriales</taxon>
        <taxon>Sphingobacteriaceae</taxon>
        <taxon>Pedobacter</taxon>
    </lineage>
</organism>
<dbReference type="AlphaFoldDB" id="A0A1G9P6N9"/>
<protein>
    <submittedName>
        <fullName evidence="2">Uncharacterized protein</fullName>
    </submittedName>
</protein>